<dbReference type="EMBL" id="FUYZ01000001">
    <property type="protein sequence ID" value="SKB64317.1"/>
    <property type="molecule type" value="Genomic_DNA"/>
</dbReference>
<proteinExistence type="predicted"/>
<dbReference type="Proteomes" id="UP000191112">
    <property type="component" value="Unassembled WGS sequence"/>
</dbReference>
<evidence type="ECO:0000313" key="1">
    <source>
        <dbReference type="EMBL" id="SKB64317.1"/>
    </source>
</evidence>
<accession>A0A1T5CY82</accession>
<dbReference type="AlphaFoldDB" id="A0A1T5CY82"/>
<gene>
    <name evidence="1" type="ORF">SAMN05660477_00448</name>
</gene>
<keyword evidence="2" id="KW-1185">Reference proteome</keyword>
<evidence type="ECO:0000313" key="2">
    <source>
        <dbReference type="Proteomes" id="UP000191112"/>
    </source>
</evidence>
<protein>
    <submittedName>
        <fullName evidence="1">Uncharacterized protein</fullName>
    </submittedName>
</protein>
<sequence length="42" mass="4834">MAVATKKGETFNFSLNPPFCQYRVIKSIKSYVAFCTKIPIYQ</sequence>
<organism evidence="1 2">
    <name type="scientific">Soonwooa buanensis</name>
    <dbReference type="NCBI Taxonomy" id="619805"/>
    <lineage>
        <taxon>Bacteria</taxon>
        <taxon>Pseudomonadati</taxon>
        <taxon>Bacteroidota</taxon>
        <taxon>Flavobacteriia</taxon>
        <taxon>Flavobacteriales</taxon>
        <taxon>Weeksellaceae</taxon>
        <taxon>Chryseobacterium group</taxon>
        <taxon>Soonwooa</taxon>
    </lineage>
</organism>
<dbReference type="STRING" id="619805.SAMN05660477_00448"/>
<reference evidence="1 2" key="1">
    <citation type="submission" date="2017-02" db="EMBL/GenBank/DDBJ databases">
        <authorList>
            <person name="Peterson S.W."/>
        </authorList>
    </citation>
    <scope>NUCLEOTIDE SEQUENCE [LARGE SCALE GENOMIC DNA]</scope>
    <source>
        <strain evidence="1 2">DSM 22323</strain>
    </source>
</reference>
<name>A0A1T5CY82_9FLAO</name>